<feature type="compositionally biased region" description="Basic residues" evidence="2">
    <location>
        <begin position="46"/>
        <end position="60"/>
    </location>
</feature>
<feature type="region of interest" description="Disordered" evidence="2">
    <location>
        <begin position="16"/>
        <end position="60"/>
    </location>
</feature>
<feature type="compositionally biased region" description="Basic and acidic residues" evidence="2">
    <location>
        <begin position="17"/>
        <end position="31"/>
    </location>
</feature>
<evidence type="ECO:0000313" key="4">
    <source>
        <dbReference type="Proteomes" id="UP001529510"/>
    </source>
</evidence>
<comment type="caution">
    <text evidence="3">The sequence shown here is derived from an EMBL/GenBank/DDBJ whole genome shotgun (WGS) entry which is preliminary data.</text>
</comment>
<dbReference type="AlphaFoldDB" id="A0ABD0RD55"/>
<dbReference type="PANTHER" id="PTHR14166">
    <property type="entry name" value="SLIT-ROBO RHO GTPASE ACTIVATING PROTEIN"/>
    <property type="match status" value="1"/>
</dbReference>
<dbReference type="Proteomes" id="UP001529510">
    <property type="component" value="Unassembled WGS sequence"/>
</dbReference>
<protein>
    <submittedName>
        <fullName evidence="3">Uncharacterized protein</fullName>
    </submittedName>
</protein>
<reference evidence="3 4" key="1">
    <citation type="submission" date="2024-05" db="EMBL/GenBank/DDBJ databases">
        <title>Genome sequencing and assembly of Indian major carp, Cirrhinus mrigala (Hamilton, 1822).</title>
        <authorList>
            <person name="Mohindra V."/>
            <person name="Chowdhury L.M."/>
            <person name="Lal K."/>
            <person name="Jena J.K."/>
        </authorList>
    </citation>
    <scope>NUCLEOTIDE SEQUENCE [LARGE SCALE GENOMIC DNA]</scope>
    <source>
        <strain evidence="3">CM1030</strain>
        <tissue evidence="3">Blood</tissue>
    </source>
</reference>
<name>A0ABD0RD55_CIRMR</name>
<organism evidence="3 4">
    <name type="scientific">Cirrhinus mrigala</name>
    <name type="common">Mrigala</name>
    <dbReference type="NCBI Taxonomy" id="683832"/>
    <lineage>
        <taxon>Eukaryota</taxon>
        <taxon>Metazoa</taxon>
        <taxon>Chordata</taxon>
        <taxon>Craniata</taxon>
        <taxon>Vertebrata</taxon>
        <taxon>Euteleostomi</taxon>
        <taxon>Actinopterygii</taxon>
        <taxon>Neopterygii</taxon>
        <taxon>Teleostei</taxon>
        <taxon>Ostariophysi</taxon>
        <taxon>Cypriniformes</taxon>
        <taxon>Cyprinidae</taxon>
        <taxon>Labeoninae</taxon>
        <taxon>Labeonini</taxon>
        <taxon>Cirrhinus</taxon>
    </lineage>
</organism>
<keyword evidence="4" id="KW-1185">Reference proteome</keyword>
<keyword evidence="1" id="KW-0175">Coiled coil</keyword>
<gene>
    <name evidence="3" type="ORF">M9458_009853</name>
</gene>
<proteinExistence type="predicted"/>
<feature type="non-terminal residue" evidence="3">
    <location>
        <position position="1"/>
    </location>
</feature>
<evidence type="ECO:0000313" key="3">
    <source>
        <dbReference type="EMBL" id="KAL0196281.1"/>
    </source>
</evidence>
<dbReference type="EMBL" id="JAMKFB020000004">
    <property type="protein sequence ID" value="KAL0196281.1"/>
    <property type="molecule type" value="Genomic_DNA"/>
</dbReference>
<sequence>VMKTYHMYHSETLSAENKLKEAERQGERQGRGGEAVFSLRTEDRHQRRNAARKIQKMKEK</sequence>
<evidence type="ECO:0000256" key="1">
    <source>
        <dbReference type="ARBA" id="ARBA00023054"/>
    </source>
</evidence>
<evidence type="ECO:0000256" key="2">
    <source>
        <dbReference type="SAM" id="MobiDB-lite"/>
    </source>
</evidence>
<feature type="non-terminal residue" evidence="3">
    <location>
        <position position="60"/>
    </location>
</feature>
<dbReference type="InterPro" id="IPR051627">
    <property type="entry name" value="SLIT-ROBO_RhoGAP"/>
</dbReference>
<accession>A0ABD0RD55</accession>